<sequence length="80" mass="8676">MSPPGSSRIGRSDAAGATGHGKKATRCCQWGNERLAGLIPQAMAWCDESYNLGQEIGDFEVNKLRRVLREAYVAFGLCAM</sequence>
<reference evidence="2" key="2">
    <citation type="journal article" date="2016" name="Front. Microbiol.">
        <title>The Regulatory Protein RosR Affects Rhizobium leguminosarum bv. trifolii Protein Profiles, Cell Surface Properties, and Symbiosis with Clover.</title>
        <authorList>
            <person name="Rachwal K."/>
            <person name="Boguszewska A."/>
            <person name="Kopcinska J."/>
            <person name="Karas M."/>
            <person name="Tchorzewski M."/>
            <person name="Janczarek M."/>
        </authorList>
    </citation>
    <scope>NUCLEOTIDE SEQUENCE</scope>
    <source>
        <strain evidence="2">Rt24.2</strain>
    </source>
</reference>
<dbReference type="AlphaFoldDB" id="A0A1C9I199"/>
<evidence type="ECO:0000313" key="2">
    <source>
        <dbReference type="EMBL" id="AOO92738.1"/>
    </source>
</evidence>
<protein>
    <submittedName>
        <fullName evidence="2">Uncharacterized protein</fullName>
    </submittedName>
</protein>
<feature type="region of interest" description="Disordered" evidence="1">
    <location>
        <begin position="1"/>
        <end position="24"/>
    </location>
</feature>
<proteinExistence type="predicted"/>
<dbReference type="EMBL" id="KX490374">
    <property type="protein sequence ID" value="AOO92738.1"/>
    <property type="molecule type" value="Genomic_DNA"/>
</dbReference>
<organism evidence="2">
    <name type="scientific">Rhizobium leguminosarum bv. trifolii</name>
    <dbReference type="NCBI Taxonomy" id="386"/>
    <lineage>
        <taxon>Bacteria</taxon>
        <taxon>Pseudomonadati</taxon>
        <taxon>Pseudomonadota</taxon>
        <taxon>Alphaproteobacteria</taxon>
        <taxon>Hyphomicrobiales</taxon>
        <taxon>Rhizobiaceae</taxon>
        <taxon>Rhizobium/Agrobacterium group</taxon>
        <taxon>Rhizobium</taxon>
    </lineage>
</organism>
<reference evidence="2" key="1">
    <citation type="journal article" date="2015" name="BMC Genomics">
        <title>Transcriptome profiling of a Rhizobium leguminosarum bv. trifolii rosR mutant reveals the role of the transcriptional regulator RosR in motility, synthesis of cell-surface components, and other cellular processes.</title>
        <authorList>
            <person name="Rachwal K."/>
            <person name="Matczynska E."/>
            <person name="Janczarek M."/>
        </authorList>
    </citation>
    <scope>NUCLEOTIDE SEQUENCE</scope>
    <source>
        <strain evidence="2">Rt24.2</strain>
    </source>
</reference>
<name>A0A1C9I199_RHILT</name>
<accession>A0A1C9I199</accession>
<evidence type="ECO:0000256" key="1">
    <source>
        <dbReference type="SAM" id="MobiDB-lite"/>
    </source>
</evidence>